<evidence type="ECO:0000313" key="4">
    <source>
        <dbReference type="EMBL" id="GDY76558.1"/>
    </source>
</evidence>
<comment type="caution">
    <text evidence="4">The sequence shown here is derived from an EMBL/GenBank/DDBJ whole genome shotgun (WGS) entry which is preliminary data.</text>
</comment>
<dbReference type="InterPro" id="IPR016176">
    <property type="entry name" value="Cbl-dep_enz_cat"/>
</dbReference>
<dbReference type="NCBIfam" id="TIGR00641">
    <property type="entry name" value="acid_CoA_mut_N"/>
    <property type="match status" value="1"/>
</dbReference>
<dbReference type="GO" id="GO:0031419">
    <property type="term" value="F:cobalamin binding"/>
    <property type="evidence" value="ECO:0007669"/>
    <property type="project" value="UniProtKB-KW"/>
</dbReference>
<protein>
    <submittedName>
        <fullName evidence="4">Methylmalonyl-CoA mutase</fullName>
    </submittedName>
</protein>
<dbReference type="Gene3D" id="3.20.20.240">
    <property type="entry name" value="Methylmalonyl-CoA mutase"/>
    <property type="match status" value="1"/>
</dbReference>
<feature type="domain" description="Methylmalonyl-CoA mutase alpha/beta chain catalytic" evidence="3">
    <location>
        <begin position="5"/>
        <end position="518"/>
    </location>
</feature>
<dbReference type="SUPFAM" id="SSF51703">
    <property type="entry name" value="Cobalamin (vitamin B12)-dependent enzymes"/>
    <property type="match status" value="1"/>
</dbReference>
<proteinExistence type="predicted"/>
<dbReference type="PANTHER" id="PTHR48101">
    <property type="entry name" value="METHYLMALONYL-COA MUTASE, MITOCHONDRIAL-RELATED"/>
    <property type="match status" value="1"/>
</dbReference>
<dbReference type="InterPro" id="IPR006098">
    <property type="entry name" value="MMCoA_mutase_a_cat"/>
</dbReference>
<gene>
    <name evidence="4" type="ORF">SAV31267_060430</name>
</gene>
<dbReference type="InterPro" id="IPR006099">
    <property type="entry name" value="MeMalonylCoA_mutase_a/b_cat"/>
</dbReference>
<evidence type="ECO:0000256" key="2">
    <source>
        <dbReference type="ARBA" id="ARBA00023235"/>
    </source>
</evidence>
<comment type="subunit">
    <text evidence="1">Heterodimer of an alpha and a beta chain.</text>
</comment>
<sequence length="575" mass="62825">MARESESGLPIEPVYGPEALEGWDPAQKLGTPGAYPFTRGVYPSMYTGRPWTMRQYAGFGTAVESNARYKQLIANGTMGLSVAFDLPTQMGHDSDAPIAHGEVGKVGVAIDSVEDMRVLLGGIPLDKVSTSMTINAPAALLLLMYQLVGEEQGVPADRLTGTIQNDVLKEYIARGTYIFPPKPSLRLIADIFKYCKTEIPKWNTISISGYHMAEAGASPAQEIAFTLADGIEYVRTAVAAGMDVDDFAPRLSFFFVSRTTILEEVAKFRAARRIWARVMRDEFGAKNPKSLMLRFHTQTAGVQLTAQQPEVNLVRVAVQGLAAVLGGTQSLHTNSFDEAIALPTDKSARLALRTQQVLAYETDVTATVDPFAGSYVVEKMTDEVEAATVELMAKVEELGGAVNAIERGFQKGEIERSAYRIAQETDSGERVVVGVNRFQLEAEEPYEPLRVDPAIEAQQAERLAKLRAERDRSAVDAALADLKKAAEGTDNVLYPMKDALRARATVGEVCNALREVWGPTCRRTRSDLRNFSLWVIGGGQRTDPRHPKAECRTRVRHSLSCLVSPISPPTSQALS</sequence>
<name>A0A4D4MWI6_STRAX</name>
<dbReference type="Pfam" id="PF01642">
    <property type="entry name" value="MM_CoA_mutase"/>
    <property type="match status" value="1"/>
</dbReference>
<dbReference type="GO" id="GO:0004494">
    <property type="term" value="F:methylmalonyl-CoA mutase activity"/>
    <property type="evidence" value="ECO:0007669"/>
    <property type="project" value="UniProtKB-EC"/>
</dbReference>
<dbReference type="PANTHER" id="PTHR48101:SF1">
    <property type="entry name" value="METHYLMALONYL-COA MUTASE, LARGE SUBUNIT"/>
    <property type="match status" value="1"/>
</dbReference>
<accession>A0A4D4MWI6</accession>
<reference evidence="4 5" key="1">
    <citation type="submission" date="2019-04" db="EMBL/GenBank/DDBJ databases">
        <title>Draft genome sequences of Streptomyces avermitilis ATCC 31267.</title>
        <authorList>
            <person name="Komaki H."/>
            <person name="Tamura T."/>
            <person name="Hosoyama A."/>
        </authorList>
    </citation>
    <scope>NUCLEOTIDE SEQUENCE [LARGE SCALE GENOMIC DNA]</scope>
    <source>
        <strain evidence="4 5">ATCC 31267</strain>
    </source>
</reference>
<dbReference type="EMBL" id="BJHY01000001">
    <property type="protein sequence ID" value="GDY76558.1"/>
    <property type="molecule type" value="Genomic_DNA"/>
</dbReference>
<evidence type="ECO:0000313" key="5">
    <source>
        <dbReference type="Proteomes" id="UP000299211"/>
    </source>
</evidence>
<dbReference type="Proteomes" id="UP000299211">
    <property type="component" value="Unassembled WGS sequence"/>
</dbReference>
<dbReference type="AlphaFoldDB" id="A0A4D4MWI6"/>
<organism evidence="4 5">
    <name type="scientific">Streptomyces avermitilis</name>
    <dbReference type="NCBI Taxonomy" id="33903"/>
    <lineage>
        <taxon>Bacteria</taxon>
        <taxon>Bacillati</taxon>
        <taxon>Actinomycetota</taxon>
        <taxon>Actinomycetes</taxon>
        <taxon>Kitasatosporales</taxon>
        <taxon>Streptomycetaceae</taxon>
        <taxon>Streptomyces</taxon>
    </lineage>
</organism>
<keyword evidence="2" id="KW-0413">Isomerase</keyword>
<evidence type="ECO:0000259" key="3">
    <source>
        <dbReference type="Pfam" id="PF01642"/>
    </source>
</evidence>
<dbReference type="STRING" id="33903.AQJ43_02930"/>
<evidence type="ECO:0000256" key="1">
    <source>
        <dbReference type="ARBA" id="ARBA00011870"/>
    </source>
</evidence>